<comment type="pathway">
    <text evidence="1">Amino-acid biosynthesis; L-tyrosine biosynthesis; (4-hydroxyphenyl)pyruvate from prephenate (NAD(+) route): step 1/1.</text>
</comment>
<dbReference type="InterPro" id="IPR045865">
    <property type="entry name" value="ACT-like_dom_sf"/>
</dbReference>
<keyword evidence="8" id="KW-0057">Aromatic amino acid biosynthesis</keyword>
<dbReference type="PROSITE" id="PS51671">
    <property type="entry name" value="ACT"/>
    <property type="match status" value="1"/>
</dbReference>
<evidence type="ECO:0000313" key="13">
    <source>
        <dbReference type="Proteomes" id="UP000006867"/>
    </source>
</evidence>
<evidence type="ECO:0000256" key="7">
    <source>
        <dbReference type="ARBA" id="ARBA00023027"/>
    </source>
</evidence>
<dbReference type="InterPro" id="IPR046825">
    <property type="entry name" value="PDH_C"/>
</dbReference>
<dbReference type="SUPFAM" id="SSF55021">
    <property type="entry name" value="ACT-like"/>
    <property type="match status" value="1"/>
</dbReference>
<dbReference type="CDD" id="cd04909">
    <property type="entry name" value="ACT_PDH-BS"/>
    <property type="match status" value="1"/>
</dbReference>
<feature type="domain" description="Prephenate/arogenate dehydrogenase" evidence="10">
    <location>
        <begin position="6"/>
        <end position="295"/>
    </location>
</feature>
<keyword evidence="6 12" id="KW-0560">Oxidoreductase</keyword>
<evidence type="ECO:0000256" key="5">
    <source>
        <dbReference type="ARBA" id="ARBA00022498"/>
    </source>
</evidence>
<gene>
    <name evidence="12" type="ordered locus">BATR1942_09175</name>
</gene>
<evidence type="ECO:0000256" key="8">
    <source>
        <dbReference type="ARBA" id="ARBA00023141"/>
    </source>
</evidence>
<organism evidence="12 13">
    <name type="scientific">Bacillus atrophaeus (strain 1942)</name>
    <dbReference type="NCBI Taxonomy" id="720555"/>
    <lineage>
        <taxon>Bacteria</taxon>
        <taxon>Bacillati</taxon>
        <taxon>Bacillota</taxon>
        <taxon>Bacilli</taxon>
        <taxon>Bacillales</taxon>
        <taxon>Bacillaceae</taxon>
        <taxon>Bacillus</taxon>
    </lineage>
</organism>
<evidence type="ECO:0000256" key="1">
    <source>
        <dbReference type="ARBA" id="ARBA00005067"/>
    </source>
</evidence>
<dbReference type="GO" id="GO:0008977">
    <property type="term" value="F:prephenate dehydrogenase (NAD+) activity"/>
    <property type="evidence" value="ECO:0007669"/>
    <property type="project" value="UniProtKB-EC"/>
</dbReference>
<dbReference type="PANTHER" id="PTHR21363:SF0">
    <property type="entry name" value="PREPHENATE DEHYDROGENASE [NADP(+)]"/>
    <property type="match status" value="1"/>
</dbReference>
<name>A0ABM5LXY4_BACA1</name>
<dbReference type="EC" id="1.3.1.12" evidence="3"/>
<dbReference type="InterPro" id="IPR002912">
    <property type="entry name" value="ACT_dom"/>
</dbReference>
<dbReference type="Gene3D" id="3.30.70.260">
    <property type="match status" value="1"/>
</dbReference>
<keyword evidence="5" id="KW-0827">Tyrosine biosynthesis</keyword>
<dbReference type="PROSITE" id="PS51176">
    <property type="entry name" value="PDH_ADH"/>
    <property type="match status" value="1"/>
</dbReference>
<dbReference type="NCBIfam" id="NF005107">
    <property type="entry name" value="PRK06545.1-5"/>
    <property type="match status" value="1"/>
</dbReference>
<dbReference type="Gene3D" id="3.40.50.720">
    <property type="entry name" value="NAD(P)-binding Rossmann-like Domain"/>
    <property type="match status" value="1"/>
</dbReference>
<keyword evidence="7" id="KW-0520">NAD</keyword>
<dbReference type="Proteomes" id="UP000006867">
    <property type="component" value="Chromosome"/>
</dbReference>
<feature type="domain" description="ACT" evidence="11">
    <location>
        <begin position="300"/>
        <end position="371"/>
    </location>
</feature>
<dbReference type="SUPFAM" id="SSF48179">
    <property type="entry name" value="6-phosphogluconate dehydrogenase C-terminal domain-like"/>
    <property type="match status" value="1"/>
</dbReference>
<dbReference type="PANTHER" id="PTHR21363">
    <property type="entry name" value="PREPHENATE DEHYDROGENASE"/>
    <property type="match status" value="1"/>
</dbReference>
<dbReference type="InterPro" id="IPR046826">
    <property type="entry name" value="PDH_N"/>
</dbReference>
<dbReference type="RefSeq" id="WP_004429778.1">
    <property type="nucleotide sequence ID" value="NC_014639.1"/>
</dbReference>
<sequence>MNQTKNTILLAGLGLIGGSIALAVKKQFPDKRIIGVDISEEQLVAALKLGVIDESADSFIEGAKKASTIIIATPVAQTLLMLDELAQSGIKHQLLITDVGSTKQKVVRYADQVLPEHYHFIGGHPMAGSHKSGVAAAKEFLFENAFYILTPGRNAEKEAVDQIKKLLKATNAQFVEMTPEEHDGVTSVISHFPHIVAASLVHQTHHSEELYPLVKRFAAGGFRDITRIASSSPAMWRDILLHNKEKILDRFDEWKREIETIQTYVENEDAKKLFDYFKMAKDYRDGLPLRQKGAIPAFYDLYVDVPDHPGVISEITAILAEERISITNIRIIETREDINGILRISFQTDNDRKRAENCIESRAEYETFYAD</sequence>
<evidence type="ECO:0000259" key="11">
    <source>
        <dbReference type="PROSITE" id="PS51671"/>
    </source>
</evidence>
<keyword evidence="8" id="KW-0028">Amino-acid biosynthesis</keyword>
<evidence type="ECO:0000256" key="3">
    <source>
        <dbReference type="ARBA" id="ARBA00012068"/>
    </source>
</evidence>
<dbReference type="Pfam" id="PF02153">
    <property type="entry name" value="PDH_N"/>
    <property type="match status" value="1"/>
</dbReference>
<dbReference type="Pfam" id="PF01842">
    <property type="entry name" value="ACT"/>
    <property type="match status" value="1"/>
</dbReference>
<dbReference type="Gene3D" id="1.10.3660.10">
    <property type="entry name" value="6-phosphogluconate dehydrogenase C-terminal like domain"/>
    <property type="match status" value="1"/>
</dbReference>
<dbReference type="Pfam" id="PF20463">
    <property type="entry name" value="PDH_C"/>
    <property type="match status" value="1"/>
</dbReference>
<comment type="similarity">
    <text evidence="2">Belongs to the prephenate/arogenate dehydrogenase family.</text>
</comment>
<evidence type="ECO:0000256" key="2">
    <source>
        <dbReference type="ARBA" id="ARBA00007964"/>
    </source>
</evidence>
<dbReference type="InterPro" id="IPR008927">
    <property type="entry name" value="6-PGluconate_DH-like_C_sf"/>
</dbReference>
<reference evidence="12 13" key="1">
    <citation type="journal article" date="2011" name="Front. Microbiol.">
        <title>Genomic signatures of strain selection and enhancement in Bacillus atrophaeus var. globigii, a historical biowarfare simulant.</title>
        <authorList>
            <person name="Gibbons H.S."/>
            <person name="Broomall S.M."/>
            <person name="McNew L.A."/>
            <person name="Daligault H."/>
            <person name="Chapman C."/>
            <person name="Bruce D."/>
            <person name="Karavis M."/>
            <person name="Krepps M."/>
            <person name="McGregor P.A."/>
            <person name="Hong C."/>
            <person name="Park K.H."/>
            <person name="Akmal A."/>
            <person name="Feldman A."/>
            <person name="Lin J.S."/>
            <person name="Chang W.E."/>
            <person name="Higgs B.W."/>
            <person name="Demirev P."/>
            <person name="Lindquist J."/>
            <person name="Liem A."/>
            <person name="Fochler E."/>
            <person name="Read T.D."/>
            <person name="Tapia R."/>
            <person name="Johnson S."/>
            <person name="Bishop-Lilly K.A."/>
            <person name="Detter C."/>
            <person name="Han C."/>
            <person name="Sozhamannan S."/>
            <person name="Rosenzweig C.N."/>
            <person name="Skowronski E.W."/>
        </authorList>
    </citation>
    <scope>NUCLEOTIDE SEQUENCE [LARGE SCALE GENOMIC DNA]</scope>
    <source>
        <strain evidence="12 13">1942</strain>
    </source>
</reference>
<evidence type="ECO:0000259" key="10">
    <source>
        <dbReference type="PROSITE" id="PS51176"/>
    </source>
</evidence>
<evidence type="ECO:0000256" key="9">
    <source>
        <dbReference type="ARBA" id="ARBA00049260"/>
    </source>
</evidence>
<dbReference type="InterPro" id="IPR050812">
    <property type="entry name" value="Preph/Arog_dehydrog"/>
</dbReference>
<evidence type="ECO:0000256" key="4">
    <source>
        <dbReference type="ARBA" id="ARBA00016891"/>
    </source>
</evidence>
<dbReference type="InterPro" id="IPR036291">
    <property type="entry name" value="NAD(P)-bd_dom_sf"/>
</dbReference>
<protein>
    <recommendedName>
        <fullName evidence="4">Prephenate dehydrogenase</fullName>
        <ecNumber evidence="3">1.3.1.12</ecNumber>
    </recommendedName>
</protein>
<dbReference type="SUPFAM" id="SSF51735">
    <property type="entry name" value="NAD(P)-binding Rossmann-fold domains"/>
    <property type="match status" value="1"/>
</dbReference>
<evidence type="ECO:0000313" key="12">
    <source>
        <dbReference type="EMBL" id="ADP32768.1"/>
    </source>
</evidence>
<comment type="catalytic activity">
    <reaction evidence="9">
        <text>prephenate + NAD(+) = 3-(4-hydroxyphenyl)pyruvate + CO2 + NADH</text>
        <dbReference type="Rhea" id="RHEA:13869"/>
        <dbReference type="ChEBI" id="CHEBI:16526"/>
        <dbReference type="ChEBI" id="CHEBI:29934"/>
        <dbReference type="ChEBI" id="CHEBI:36242"/>
        <dbReference type="ChEBI" id="CHEBI:57540"/>
        <dbReference type="ChEBI" id="CHEBI:57945"/>
        <dbReference type="EC" id="1.3.1.12"/>
    </reaction>
</comment>
<accession>A0ABM5LXY4</accession>
<keyword evidence="13" id="KW-1185">Reference proteome</keyword>
<proteinExistence type="inferred from homology"/>
<dbReference type="EMBL" id="CP002207">
    <property type="protein sequence ID" value="ADP32768.1"/>
    <property type="molecule type" value="Genomic_DNA"/>
</dbReference>
<dbReference type="InterPro" id="IPR003099">
    <property type="entry name" value="Prephen_DH"/>
</dbReference>
<evidence type="ECO:0000256" key="6">
    <source>
        <dbReference type="ARBA" id="ARBA00023002"/>
    </source>
</evidence>